<evidence type="ECO:0000259" key="6">
    <source>
        <dbReference type="PROSITE" id="PS50090"/>
    </source>
</evidence>
<evidence type="ECO:0000256" key="4">
    <source>
        <dbReference type="ARBA" id="ARBA00023242"/>
    </source>
</evidence>
<name>A0ABR2H1Q1_9EUKA</name>
<dbReference type="Proteomes" id="UP001470230">
    <property type="component" value="Unassembled WGS sequence"/>
</dbReference>
<dbReference type="CDD" id="cd00167">
    <property type="entry name" value="SANT"/>
    <property type="match status" value="2"/>
</dbReference>
<evidence type="ECO:0000256" key="5">
    <source>
        <dbReference type="SAM" id="MobiDB-lite"/>
    </source>
</evidence>
<dbReference type="InterPro" id="IPR009057">
    <property type="entry name" value="Homeodomain-like_sf"/>
</dbReference>
<feature type="domain" description="Myb-like" evidence="6">
    <location>
        <begin position="57"/>
        <end position="108"/>
    </location>
</feature>
<dbReference type="Gene3D" id="1.10.10.60">
    <property type="entry name" value="Homeodomain-like"/>
    <property type="match status" value="2"/>
</dbReference>
<accession>A0ABR2H1Q1</accession>
<dbReference type="InterPro" id="IPR051575">
    <property type="entry name" value="Myb-like_DNA-bd"/>
</dbReference>
<evidence type="ECO:0000256" key="2">
    <source>
        <dbReference type="ARBA" id="ARBA00023125"/>
    </source>
</evidence>
<keyword evidence="4" id="KW-0539">Nucleus</keyword>
<evidence type="ECO:0000256" key="1">
    <source>
        <dbReference type="ARBA" id="ARBA00023015"/>
    </source>
</evidence>
<feature type="region of interest" description="Disordered" evidence="5">
    <location>
        <begin position="177"/>
        <end position="196"/>
    </location>
</feature>
<dbReference type="SUPFAM" id="SSF46689">
    <property type="entry name" value="Homeodomain-like"/>
    <property type="match status" value="1"/>
</dbReference>
<feature type="domain" description="HTH myb-type" evidence="7">
    <location>
        <begin position="61"/>
        <end position="112"/>
    </location>
</feature>
<evidence type="ECO:0008006" key="10">
    <source>
        <dbReference type="Google" id="ProtNLM"/>
    </source>
</evidence>
<keyword evidence="3" id="KW-0804">Transcription</keyword>
<evidence type="ECO:0000313" key="9">
    <source>
        <dbReference type="Proteomes" id="UP001470230"/>
    </source>
</evidence>
<organism evidence="8 9">
    <name type="scientific">Tritrichomonas musculus</name>
    <dbReference type="NCBI Taxonomy" id="1915356"/>
    <lineage>
        <taxon>Eukaryota</taxon>
        <taxon>Metamonada</taxon>
        <taxon>Parabasalia</taxon>
        <taxon>Tritrichomonadida</taxon>
        <taxon>Tritrichomonadidae</taxon>
        <taxon>Tritrichomonas</taxon>
    </lineage>
</organism>
<dbReference type="PROSITE" id="PS50090">
    <property type="entry name" value="MYB_LIKE"/>
    <property type="match status" value="2"/>
</dbReference>
<evidence type="ECO:0000259" key="7">
    <source>
        <dbReference type="PROSITE" id="PS51294"/>
    </source>
</evidence>
<keyword evidence="1" id="KW-0805">Transcription regulation</keyword>
<dbReference type="PANTHER" id="PTHR46621:SF1">
    <property type="entry name" value="SNRNA-ACTIVATING PROTEIN COMPLEX SUBUNIT 4"/>
    <property type="match status" value="1"/>
</dbReference>
<feature type="domain" description="Myb-like" evidence="6">
    <location>
        <begin position="109"/>
        <end position="159"/>
    </location>
</feature>
<keyword evidence="9" id="KW-1185">Reference proteome</keyword>
<keyword evidence="2" id="KW-0238">DNA-binding</keyword>
<proteinExistence type="predicted"/>
<dbReference type="Pfam" id="PF13921">
    <property type="entry name" value="Myb_DNA-bind_6"/>
    <property type="match status" value="1"/>
</dbReference>
<comment type="caution">
    <text evidence="8">The sequence shown here is derived from an EMBL/GenBank/DDBJ whole genome shotgun (WGS) entry which is preliminary data.</text>
</comment>
<reference evidence="8 9" key="1">
    <citation type="submission" date="2024-04" db="EMBL/GenBank/DDBJ databases">
        <title>Tritrichomonas musculus Genome.</title>
        <authorList>
            <person name="Alves-Ferreira E."/>
            <person name="Grigg M."/>
            <person name="Lorenzi H."/>
            <person name="Galac M."/>
        </authorList>
    </citation>
    <scope>NUCLEOTIDE SEQUENCE [LARGE SCALE GENOMIC DNA]</scope>
    <source>
        <strain evidence="8 9">EAF2021</strain>
    </source>
</reference>
<evidence type="ECO:0000313" key="8">
    <source>
        <dbReference type="EMBL" id="KAK8840134.1"/>
    </source>
</evidence>
<dbReference type="InterPro" id="IPR017930">
    <property type="entry name" value="Myb_dom"/>
</dbReference>
<sequence length="302" mass="35759">MLDKEVKVPGLLPDQVQLYDPFFNSPQISSFPQSIPVACQSMNAPLFDYSNCQALSLETSKRKYFTKVDDHLLIMAVHKYKHESWNIIAQHVPGKTPKQCRDRWANYLNPSLELGPWSQSEDQLLVSLVNKYGTHWTKMKNEFPHRSTNSLKNRWYWLIKNQVKTYPLEKPKNKLINSHDNTKNMEDQNDQGSSVKKSELINHTVINNDLNDHNNNNNYNFSFFDDYQQKCENQYYFLPKKINNKKKGSTKLRKGKFCNLENENMNDIDDIFNFNINFDFQEECYQFNVNDLITFNQDELDW</sequence>
<protein>
    <recommendedName>
        <fullName evidence="10">Myb-like DNA-binding domain containing protein</fullName>
    </recommendedName>
</protein>
<dbReference type="PANTHER" id="PTHR46621">
    <property type="entry name" value="SNRNA-ACTIVATING PROTEIN COMPLEX SUBUNIT 4"/>
    <property type="match status" value="1"/>
</dbReference>
<evidence type="ECO:0000256" key="3">
    <source>
        <dbReference type="ARBA" id="ARBA00023163"/>
    </source>
</evidence>
<dbReference type="InterPro" id="IPR001005">
    <property type="entry name" value="SANT/Myb"/>
</dbReference>
<gene>
    <name evidence="8" type="ORF">M9Y10_031072</name>
</gene>
<feature type="domain" description="HTH myb-type" evidence="7">
    <location>
        <begin position="115"/>
        <end position="163"/>
    </location>
</feature>
<dbReference type="SMART" id="SM00717">
    <property type="entry name" value="SANT"/>
    <property type="match status" value="2"/>
</dbReference>
<dbReference type="EMBL" id="JAPFFF010000048">
    <property type="protein sequence ID" value="KAK8840134.1"/>
    <property type="molecule type" value="Genomic_DNA"/>
</dbReference>
<dbReference type="PROSITE" id="PS51294">
    <property type="entry name" value="HTH_MYB"/>
    <property type="match status" value="2"/>
</dbReference>